<feature type="region of interest" description="Disordered" evidence="1">
    <location>
        <begin position="39"/>
        <end position="71"/>
    </location>
</feature>
<evidence type="ECO:0000313" key="2">
    <source>
        <dbReference type="EMBL" id="KAE8956930.1"/>
    </source>
</evidence>
<evidence type="ECO:0000313" key="3">
    <source>
        <dbReference type="Proteomes" id="UP000435112"/>
    </source>
</evidence>
<sequence>MLQGGVDCCHAWCHLHRIQHCKAEVHASTSVEASTRTLSQCDSSKRVKTPPINRTARTSGRSASSSPIFVK</sequence>
<protein>
    <submittedName>
        <fullName evidence="2">Uncharacterized protein</fullName>
    </submittedName>
</protein>
<comment type="caution">
    <text evidence="2">The sequence shown here is derived from an EMBL/GenBank/DDBJ whole genome shotgun (WGS) entry which is preliminary data.</text>
</comment>
<feature type="compositionally biased region" description="Low complexity" evidence="1">
    <location>
        <begin position="54"/>
        <end position="71"/>
    </location>
</feature>
<proteinExistence type="predicted"/>
<name>A0A6A3GK10_9STRA</name>
<dbReference type="EMBL" id="QXFU01008196">
    <property type="protein sequence ID" value="KAE8956930.1"/>
    <property type="molecule type" value="Genomic_DNA"/>
</dbReference>
<accession>A0A6A3GK10</accession>
<evidence type="ECO:0000256" key="1">
    <source>
        <dbReference type="SAM" id="MobiDB-lite"/>
    </source>
</evidence>
<dbReference type="Proteomes" id="UP000435112">
    <property type="component" value="Unassembled WGS sequence"/>
</dbReference>
<reference evidence="2 3" key="1">
    <citation type="submission" date="2018-09" db="EMBL/GenBank/DDBJ databases">
        <title>Genomic investigation of the strawberry pathogen Phytophthora fragariae indicates pathogenicity is determined by transcriptional variation in three key races.</title>
        <authorList>
            <person name="Adams T.M."/>
            <person name="Armitage A.D."/>
            <person name="Sobczyk M.K."/>
            <person name="Bates H.J."/>
            <person name="Dunwell J.M."/>
            <person name="Nellist C.F."/>
            <person name="Harrison R.J."/>
        </authorList>
    </citation>
    <scope>NUCLEOTIDE SEQUENCE [LARGE SCALE GENOMIC DNA]</scope>
    <source>
        <strain evidence="2 3">SCRP324</strain>
    </source>
</reference>
<organism evidence="2 3">
    <name type="scientific">Phytophthora rubi</name>
    <dbReference type="NCBI Taxonomy" id="129364"/>
    <lineage>
        <taxon>Eukaryota</taxon>
        <taxon>Sar</taxon>
        <taxon>Stramenopiles</taxon>
        <taxon>Oomycota</taxon>
        <taxon>Peronosporomycetes</taxon>
        <taxon>Peronosporales</taxon>
        <taxon>Peronosporaceae</taxon>
        <taxon>Phytophthora</taxon>
    </lineage>
</organism>
<gene>
    <name evidence="2" type="ORF">PR002_g31326</name>
</gene>
<dbReference type="AlphaFoldDB" id="A0A6A3GK10"/>